<dbReference type="SMART" id="SM00184">
    <property type="entry name" value="RING"/>
    <property type="match status" value="1"/>
</dbReference>
<dbReference type="Pfam" id="PF13920">
    <property type="entry name" value="zf-C3HC4_3"/>
    <property type="match status" value="1"/>
</dbReference>
<reference evidence="7" key="1">
    <citation type="submission" date="2021-12" db="EMBL/GenBank/DDBJ databases">
        <authorList>
            <person name="Zaccaron A."/>
            <person name="Stergiopoulos I."/>
        </authorList>
    </citation>
    <scope>NUCLEOTIDE SEQUENCE</scope>
    <source>
        <strain evidence="7">Race5_Kim</strain>
    </source>
</reference>
<evidence type="ECO:0000256" key="4">
    <source>
        <dbReference type="PROSITE-ProRule" id="PRU00175"/>
    </source>
</evidence>
<feature type="compositionally biased region" description="Polar residues" evidence="5">
    <location>
        <begin position="117"/>
        <end position="126"/>
    </location>
</feature>
<keyword evidence="2 4" id="KW-0863">Zinc-finger</keyword>
<protein>
    <recommendedName>
        <fullName evidence="6">RING-type domain-containing protein</fullName>
    </recommendedName>
</protein>
<dbReference type="AlphaFoldDB" id="A0A9Q8LHQ4"/>
<gene>
    <name evidence="7" type="ORF">CLAFUR5_04751</name>
</gene>
<proteinExistence type="predicted"/>
<dbReference type="GeneID" id="71984629"/>
<dbReference type="InterPro" id="IPR017907">
    <property type="entry name" value="Znf_RING_CS"/>
</dbReference>
<name>A0A9Q8LHQ4_PASFU</name>
<dbReference type="InterPro" id="IPR001841">
    <property type="entry name" value="Znf_RING"/>
</dbReference>
<evidence type="ECO:0000313" key="7">
    <source>
        <dbReference type="EMBL" id="UJO16838.1"/>
    </source>
</evidence>
<dbReference type="EMBL" id="CP090166">
    <property type="protein sequence ID" value="UJO16838.1"/>
    <property type="molecule type" value="Genomic_DNA"/>
</dbReference>
<feature type="domain" description="RING-type" evidence="6">
    <location>
        <begin position="7"/>
        <end position="45"/>
    </location>
</feature>
<keyword evidence="8" id="KW-1185">Reference proteome</keyword>
<evidence type="ECO:0000256" key="2">
    <source>
        <dbReference type="ARBA" id="ARBA00022771"/>
    </source>
</evidence>
<evidence type="ECO:0000259" key="6">
    <source>
        <dbReference type="PROSITE" id="PS50089"/>
    </source>
</evidence>
<accession>A0A9Q8LHQ4</accession>
<evidence type="ECO:0000256" key="5">
    <source>
        <dbReference type="SAM" id="MobiDB-lite"/>
    </source>
</evidence>
<dbReference type="InterPro" id="IPR013083">
    <property type="entry name" value="Znf_RING/FYVE/PHD"/>
</dbReference>
<evidence type="ECO:0000313" key="8">
    <source>
        <dbReference type="Proteomes" id="UP000756132"/>
    </source>
</evidence>
<keyword evidence="1" id="KW-0479">Metal-binding</keyword>
<organism evidence="7 8">
    <name type="scientific">Passalora fulva</name>
    <name type="common">Tomato leaf mold</name>
    <name type="synonym">Cladosporium fulvum</name>
    <dbReference type="NCBI Taxonomy" id="5499"/>
    <lineage>
        <taxon>Eukaryota</taxon>
        <taxon>Fungi</taxon>
        <taxon>Dikarya</taxon>
        <taxon>Ascomycota</taxon>
        <taxon>Pezizomycotina</taxon>
        <taxon>Dothideomycetes</taxon>
        <taxon>Dothideomycetidae</taxon>
        <taxon>Mycosphaerellales</taxon>
        <taxon>Mycosphaerellaceae</taxon>
        <taxon>Fulvia</taxon>
    </lineage>
</organism>
<evidence type="ECO:0000256" key="1">
    <source>
        <dbReference type="ARBA" id="ARBA00022723"/>
    </source>
</evidence>
<dbReference type="GO" id="GO:0008270">
    <property type="term" value="F:zinc ion binding"/>
    <property type="evidence" value="ECO:0007669"/>
    <property type="project" value="UniProtKB-KW"/>
</dbReference>
<dbReference type="SUPFAM" id="SSF57850">
    <property type="entry name" value="RING/U-box"/>
    <property type="match status" value="1"/>
</dbReference>
<dbReference type="PROSITE" id="PS00518">
    <property type="entry name" value="ZF_RING_1"/>
    <property type="match status" value="1"/>
</dbReference>
<sequence length="172" mass="18245">MAESMKCALCGEDMKSSTRLPCHHFLCDGCANRYLATSNTCPTCNTLVYERSTAPTLQSFNSPTTFPPNLYPVPAGLPLYMRPGASFGGMTIADPIPERPSKLSNQQVDNYRADPVLTSQGGSQHNAPAGDSPMQQSGPSKDTAAQVARNPDQGVEKGDQLTKKYTGGGDGS</sequence>
<dbReference type="KEGG" id="ffu:CLAFUR5_04751"/>
<evidence type="ECO:0000256" key="3">
    <source>
        <dbReference type="ARBA" id="ARBA00022833"/>
    </source>
</evidence>
<reference evidence="7" key="2">
    <citation type="journal article" date="2022" name="Microb. Genom.">
        <title>A chromosome-scale genome assembly of the tomato pathogen Cladosporium fulvum reveals a compartmentalized genome architecture and the presence of a dispensable chromosome.</title>
        <authorList>
            <person name="Zaccaron A.Z."/>
            <person name="Chen L.H."/>
            <person name="Samaras A."/>
            <person name="Stergiopoulos I."/>
        </authorList>
    </citation>
    <scope>NUCLEOTIDE SEQUENCE</scope>
    <source>
        <strain evidence="7">Race5_Kim</strain>
    </source>
</reference>
<dbReference type="OrthoDB" id="4348522at2759"/>
<keyword evidence="3" id="KW-0862">Zinc</keyword>
<dbReference type="PROSITE" id="PS50089">
    <property type="entry name" value="ZF_RING_2"/>
    <property type="match status" value="1"/>
</dbReference>
<dbReference type="Gene3D" id="3.30.40.10">
    <property type="entry name" value="Zinc/RING finger domain, C3HC4 (zinc finger)"/>
    <property type="match status" value="1"/>
</dbReference>
<dbReference type="RefSeq" id="XP_047761204.1">
    <property type="nucleotide sequence ID" value="XM_047903899.1"/>
</dbReference>
<dbReference type="Proteomes" id="UP000756132">
    <property type="component" value="Chromosome 4"/>
</dbReference>
<feature type="region of interest" description="Disordered" evidence="5">
    <location>
        <begin position="115"/>
        <end position="172"/>
    </location>
</feature>